<reference evidence="1" key="1">
    <citation type="submission" date="2021-08" db="EMBL/GenBank/DDBJ databases">
        <title>The first chromosome-level gecko genome reveals the dynamic sex chromosomes of Neotropical dwarf geckos (Sphaerodactylidae: Sphaerodactylus).</title>
        <authorList>
            <person name="Pinto B.J."/>
            <person name="Keating S.E."/>
            <person name="Gamble T."/>
        </authorList>
    </citation>
    <scope>NUCLEOTIDE SEQUENCE</scope>
    <source>
        <strain evidence="1">TG3544</strain>
    </source>
</reference>
<sequence length="266" mass="29721">MNVNDESPVCKPPHYEKWIYSTIKTSVLQLNCSDKDSPAHQLSYNIVGGNGHNRFKLQRQGSGPPSLVTTQNFQYDVFRGIKDPTTFQLLIEVADEMGAYLPKRLSTTATVIIHVIPWSTTKPSTTTKTTTTAVTTAVLFRISYYWHPKNWFAAVLTITGALLLMSLYMAACLCFKNVPKCGMLFPKCCTDESHPLLANTEQIATSPRKMNPPEKLPTSEKKSLHVIPNTPATYDGRAMDQVTGMQYLFNSKTGDVQWLNKNIPTV</sequence>
<gene>
    <name evidence="1" type="ORF">K3G42_024509</name>
</gene>
<keyword evidence="2" id="KW-1185">Reference proteome</keyword>
<dbReference type="EMBL" id="CM037619">
    <property type="protein sequence ID" value="KAH8007605.1"/>
    <property type="molecule type" value="Genomic_DNA"/>
</dbReference>
<evidence type="ECO:0000313" key="1">
    <source>
        <dbReference type="EMBL" id="KAH8007605.1"/>
    </source>
</evidence>
<evidence type="ECO:0000313" key="2">
    <source>
        <dbReference type="Proteomes" id="UP000827872"/>
    </source>
</evidence>
<comment type="caution">
    <text evidence="1">The sequence shown here is derived from an EMBL/GenBank/DDBJ whole genome shotgun (WGS) entry which is preliminary data.</text>
</comment>
<protein>
    <submittedName>
        <fullName evidence="1">Uncharacterized protein</fullName>
    </submittedName>
</protein>
<organism evidence="1 2">
    <name type="scientific">Sphaerodactylus townsendi</name>
    <dbReference type="NCBI Taxonomy" id="933632"/>
    <lineage>
        <taxon>Eukaryota</taxon>
        <taxon>Metazoa</taxon>
        <taxon>Chordata</taxon>
        <taxon>Craniata</taxon>
        <taxon>Vertebrata</taxon>
        <taxon>Euteleostomi</taxon>
        <taxon>Lepidosauria</taxon>
        <taxon>Squamata</taxon>
        <taxon>Bifurcata</taxon>
        <taxon>Gekkota</taxon>
        <taxon>Sphaerodactylidae</taxon>
        <taxon>Sphaerodactylus</taxon>
    </lineage>
</organism>
<proteinExistence type="predicted"/>
<dbReference type="Proteomes" id="UP000827872">
    <property type="component" value="Linkage Group LG06"/>
</dbReference>
<name>A0ACB8FRN5_9SAUR</name>
<accession>A0ACB8FRN5</accession>